<name>M5ICY4_9BACT</name>
<evidence type="ECO:0000313" key="2">
    <source>
        <dbReference type="EMBL" id="EKU10137.1"/>
    </source>
</evidence>
<dbReference type="eggNOG" id="COG3979">
    <property type="taxonomic scope" value="Bacteria"/>
</dbReference>
<dbReference type="RefSeq" id="WP_009497326.1">
    <property type="nucleotide sequence ID" value="NZ_AMZQ01000021.1"/>
</dbReference>
<comment type="caution">
    <text evidence="2">The sequence shown here is derived from an EMBL/GenBank/DDBJ whole genome shotgun (WGS) entry which is preliminary data.</text>
</comment>
<gene>
    <name evidence="2" type="ORF">CSUNSWCD_1501</name>
</gene>
<dbReference type="STRING" id="1244083.CSUNSWCD_1501"/>
<dbReference type="PATRIC" id="fig|1244083.3.peg.2483"/>
<reference evidence="2 3" key="1">
    <citation type="journal article" date="2013" name="Genome Announc.">
        <title>Genome Sequence of Campylobacter showae UNSWCD, Isolated from a Patient with Crohn's Disease.</title>
        <authorList>
            <person name="Tay A.P."/>
            <person name="Kaakoush N.O."/>
            <person name="Deshpande N.P."/>
            <person name="Chen Z."/>
            <person name="Mitchell H."/>
            <person name="Wilkins M.R."/>
        </authorList>
    </citation>
    <scope>NUCLEOTIDE SEQUENCE [LARGE SCALE GENOMIC DNA]</scope>
    <source>
        <strain evidence="2 3">CSUNSWCD</strain>
    </source>
</reference>
<feature type="region of interest" description="Disordered" evidence="1">
    <location>
        <begin position="1"/>
        <end position="22"/>
    </location>
</feature>
<dbReference type="OrthoDB" id="5352686at2"/>
<proteinExistence type="predicted"/>
<sequence length="292" mass="32692">MTLVEKTSYTVASNNAPPENTPAWQENKAYAADDRVLFLNKIYICAKPNSGKNAPNMTVDEWVEAGSPNPTRFQDEYVNTQTKSDTRLEIVINVPEASVNSFGLFNADGAKILIYDKNDALIFERALATRNDSASWWQYFFGASFTYRNDVWHLGDVDYGGQIKIKIEPNEKGANLGHLVVGRKIFLGDTLYEPSVSMIDYSKEFTDDWGFTRLRKGATAKYCAVKVIVPSPQVDFVEKTLARTAGELNLFIADEREDGFECLAVFGYFKDKEVVISNAQTSELSINLKGVI</sequence>
<evidence type="ECO:0000256" key="1">
    <source>
        <dbReference type="SAM" id="MobiDB-lite"/>
    </source>
</evidence>
<evidence type="ECO:0000313" key="3">
    <source>
        <dbReference type="Proteomes" id="UP000011939"/>
    </source>
</evidence>
<dbReference type="Proteomes" id="UP000011939">
    <property type="component" value="Unassembled WGS sequence"/>
</dbReference>
<dbReference type="Gene3D" id="2.10.10.20">
    <property type="entry name" value="Carbohydrate-binding module superfamily 5/12"/>
    <property type="match status" value="1"/>
</dbReference>
<organism evidence="2 3">
    <name type="scientific">Campylobacter showae CSUNSWCD</name>
    <dbReference type="NCBI Taxonomy" id="1244083"/>
    <lineage>
        <taxon>Bacteria</taxon>
        <taxon>Pseudomonadati</taxon>
        <taxon>Campylobacterota</taxon>
        <taxon>Epsilonproteobacteria</taxon>
        <taxon>Campylobacterales</taxon>
        <taxon>Campylobacteraceae</taxon>
        <taxon>Campylobacter</taxon>
    </lineage>
</organism>
<dbReference type="EMBL" id="AMZQ01000021">
    <property type="protein sequence ID" value="EKU10137.1"/>
    <property type="molecule type" value="Genomic_DNA"/>
</dbReference>
<dbReference type="AlphaFoldDB" id="M5ICY4"/>
<protein>
    <submittedName>
        <fullName evidence="2">Uncharacterized protein</fullName>
    </submittedName>
</protein>
<accession>M5ICY4</accession>